<keyword evidence="3 8" id="KW-0808">Transferase</keyword>
<keyword evidence="4 8" id="KW-0548">Nucleotidyltransferase</keyword>
<evidence type="ECO:0000256" key="7">
    <source>
        <dbReference type="ARBA" id="ARBA00048744"/>
    </source>
</evidence>
<feature type="domain" description="DUF7752" evidence="10">
    <location>
        <begin position="1049"/>
        <end position="1153"/>
    </location>
</feature>
<accession>A0A8S1HBD7</accession>
<evidence type="ECO:0000256" key="4">
    <source>
        <dbReference type="ARBA" id="ARBA00022695"/>
    </source>
</evidence>
<evidence type="ECO:0000256" key="6">
    <source>
        <dbReference type="ARBA" id="ARBA00023158"/>
    </source>
</evidence>
<evidence type="ECO:0000256" key="8">
    <source>
        <dbReference type="RuleBase" id="RU363098"/>
    </source>
</evidence>
<dbReference type="GO" id="GO:0031380">
    <property type="term" value="C:nuclear RNA-directed RNA polymerase complex"/>
    <property type="evidence" value="ECO:0007669"/>
    <property type="project" value="TreeGrafter"/>
</dbReference>
<dbReference type="InterPro" id="IPR056654">
    <property type="entry name" value="DUF7752"/>
</dbReference>
<dbReference type="Pfam" id="PF05183">
    <property type="entry name" value="RdRP"/>
    <property type="match status" value="1"/>
</dbReference>
<evidence type="ECO:0000256" key="1">
    <source>
        <dbReference type="ARBA" id="ARBA00005762"/>
    </source>
</evidence>
<dbReference type="PANTHER" id="PTHR23079:SF55">
    <property type="entry name" value="RNA-DIRECTED RNA POLYMERASE"/>
    <property type="match status" value="1"/>
</dbReference>
<evidence type="ECO:0000256" key="3">
    <source>
        <dbReference type="ARBA" id="ARBA00022679"/>
    </source>
</evidence>
<dbReference type="InterPro" id="IPR057596">
    <property type="entry name" value="RDRP_core"/>
</dbReference>
<keyword evidence="14" id="KW-1185">Reference proteome</keyword>
<dbReference type="EMBL" id="CAJGYM010000023">
    <property type="protein sequence ID" value="CAD6191768.1"/>
    <property type="molecule type" value="Genomic_DNA"/>
</dbReference>
<organism evidence="13 14">
    <name type="scientific">Caenorhabditis auriculariae</name>
    <dbReference type="NCBI Taxonomy" id="2777116"/>
    <lineage>
        <taxon>Eukaryota</taxon>
        <taxon>Metazoa</taxon>
        <taxon>Ecdysozoa</taxon>
        <taxon>Nematoda</taxon>
        <taxon>Chromadorea</taxon>
        <taxon>Rhabditida</taxon>
        <taxon>Rhabditina</taxon>
        <taxon>Rhabditomorpha</taxon>
        <taxon>Rhabditoidea</taxon>
        <taxon>Rhabditidae</taxon>
        <taxon>Peloderinae</taxon>
        <taxon>Caenorhabditis</taxon>
    </lineage>
</organism>
<dbReference type="InterPro" id="IPR007855">
    <property type="entry name" value="RDRP"/>
</dbReference>
<dbReference type="PANTHER" id="PTHR23079">
    <property type="entry name" value="RNA-DEPENDENT RNA POLYMERASE"/>
    <property type="match status" value="1"/>
</dbReference>
<evidence type="ECO:0000256" key="2">
    <source>
        <dbReference type="ARBA" id="ARBA00022484"/>
    </source>
</evidence>
<proteinExistence type="inferred from homology"/>
<dbReference type="Pfam" id="PF25359">
    <property type="entry name" value="PH_met_RdRP"/>
    <property type="match status" value="1"/>
</dbReference>
<keyword evidence="5 8" id="KW-0694">RNA-binding</keyword>
<gene>
    <name evidence="13" type="ORF">CAUJ_LOCUS7687</name>
</gene>
<feature type="domain" description="PH-like" evidence="11">
    <location>
        <begin position="3"/>
        <end position="93"/>
    </location>
</feature>
<evidence type="ECO:0000313" key="14">
    <source>
        <dbReference type="Proteomes" id="UP000835052"/>
    </source>
</evidence>
<dbReference type="GO" id="GO:0030422">
    <property type="term" value="P:siRNA processing"/>
    <property type="evidence" value="ECO:0007669"/>
    <property type="project" value="TreeGrafter"/>
</dbReference>
<comment type="catalytic activity">
    <reaction evidence="7 8">
        <text>RNA(n) + a ribonucleoside 5'-triphosphate = RNA(n+1) + diphosphate</text>
        <dbReference type="Rhea" id="RHEA:21248"/>
        <dbReference type="Rhea" id="RHEA-COMP:14527"/>
        <dbReference type="Rhea" id="RHEA-COMP:17342"/>
        <dbReference type="ChEBI" id="CHEBI:33019"/>
        <dbReference type="ChEBI" id="CHEBI:61557"/>
        <dbReference type="ChEBI" id="CHEBI:140395"/>
        <dbReference type="EC" id="2.7.7.48"/>
    </reaction>
</comment>
<evidence type="ECO:0000259" key="9">
    <source>
        <dbReference type="Pfam" id="PF05183"/>
    </source>
</evidence>
<keyword evidence="2 8" id="KW-0696">RNA-directed RNA polymerase</keyword>
<dbReference type="Pfam" id="PF24934">
    <property type="entry name" value="DUF7752"/>
    <property type="match status" value="1"/>
</dbReference>
<comment type="similarity">
    <text evidence="1 8">Belongs to the RdRP family.</text>
</comment>
<evidence type="ECO:0000259" key="11">
    <source>
        <dbReference type="Pfam" id="PF25359"/>
    </source>
</evidence>
<evidence type="ECO:0000256" key="5">
    <source>
        <dbReference type="ARBA" id="ARBA00022884"/>
    </source>
</evidence>
<protein>
    <recommendedName>
        <fullName evidence="8">RNA-dependent RNA polymerase</fullName>
        <ecNumber evidence="8">2.7.7.48</ecNumber>
    </recommendedName>
</protein>
<comment type="caution">
    <text evidence="13">The sequence shown here is derived from an EMBL/GenBank/DDBJ whole genome shotgun (WGS) entry which is preliminary data.</text>
</comment>
<evidence type="ECO:0000259" key="10">
    <source>
        <dbReference type="Pfam" id="PF24934"/>
    </source>
</evidence>
<dbReference type="EC" id="2.7.7.48" evidence="8"/>
<dbReference type="InterPro" id="IPR057493">
    <property type="entry name" value="PH_RdRP-assoc"/>
</dbReference>
<sequence>MKLWKAIPKATHSHPSRALVVNLETCNDWVRVLEWPADAKLRGFGCTQEAFAQSSWLRIDFTQNPAESELLLEVMSRVSWRSSVKLHVGSIHSLRNKLVSNKIPFASVGSFRADYVIEALRRRGSVVMDQLFNSTESPLIDRQETPLFFRMIGRAMEECSRACEESLEQLLNALDERRAISLCKAFRVMFEERKLAYERVVAGHRLQDVGLLKPLPKNCVSVPKVMVCPTQTLLMAPEVMMTNRVVRRFGAEYALRVVFRDDSGGKLAVRDFNTDKNEQSEENSIVSVLVRDTLVEGITVGDRTYHFLAWSNSQLRDQGCYMYAAKFDPEKGEYTGTIEEIRAWMGNFSTTASVPKMMSRMGQCFTQAQTTIKLEEKHWIVENDITGGVTGNYCFTDGCGKISLKFALKMMHLLKLPVLPVCFQVRFKGFKGILVIDPTIDQIVGAKKIVFRKKASKKFLEGIGGNKQEHLEVVKYSMPSPVCLNRPMITILDKVSEKQSSSSHERISRRVHYYLERELSALSGMLVNERTAAVEMSTRTNLPIDFNHLSMKCGFRITTDSFLRRMLVSIYRYNVLHHISKAKIFLPGHLGRTMYGVVDETGLLMPGQVFIQYSPSLRQGSHSKKILVEGRVLITKNPCHVPGDIRMFTAVYQPALSYLVDVVVFPQHGPRPHPDEMAGSDLDGDEYSVIWDEELYFDRNEEAMIYPNQTHAEDDTAATTQGMVDFFLKYLTQDAIGRVSNAHLISADYKGLFHEHTNSIALKCAVAVDFPKSGIPARKLTSDEQCDMAPDYMPTSQRPLYHSNSLNGQLYRKSRKIEEILEEYERKGSVYEGDYDYLICPEQYDVFQGNAHAKVSATRVFEEYARRVQQLLDEYGIEDEASIVSGHAAVIKRLAGMEKDDYSFYHTDKIVELRYSKIYESFRKKFFEEFGGEEENTVTEYGKSVIRCTPEMHEKVRQWYYVAYVAPRKGDSDVLPGRSLPWIVWEVLGELRRKLMAHQKSHVVPFVKYPMAERLKDAVEKTVLYKQEKYREFCAKLEKSECAVYLMKYVRIYNLYSILFILDEWLNEEKVFPKLGSYIVRLGCLLVQFALGIRHTTDDYVKFDFDVYFKHEKLFMEDEEEDMSQTYELGSMLLEFLQYLGSKAFGSVKYINLSIVQDETEIVPVMPMSALWVPLHLIAHRTFHAIAVSGRFDALHLTSALDGVESLAENEFISENRDPTMVRASLLDDTKDYSTLPLSRFVIIDKLKEWTGVKEIHVRNVERRSDVLLISCVGSVLARQRLSRLLLLKPEQIRSAVIRDQVPESIRDDHV</sequence>
<dbReference type="InterPro" id="IPR058752">
    <property type="entry name" value="RDRP_C_head"/>
</dbReference>
<evidence type="ECO:0000259" key="12">
    <source>
        <dbReference type="Pfam" id="PF26253"/>
    </source>
</evidence>
<dbReference type="Proteomes" id="UP000835052">
    <property type="component" value="Unassembled WGS sequence"/>
</dbReference>
<feature type="domain" description="RDRP core" evidence="9">
    <location>
        <begin position="227"/>
        <end position="813"/>
    </location>
</feature>
<feature type="domain" description="RDRP C-terminal head" evidence="12">
    <location>
        <begin position="857"/>
        <end position="994"/>
    </location>
</feature>
<dbReference type="Pfam" id="PF26253">
    <property type="entry name" value="RdRP_head"/>
    <property type="match status" value="1"/>
</dbReference>
<reference evidence="13" key="1">
    <citation type="submission" date="2020-10" db="EMBL/GenBank/DDBJ databases">
        <authorList>
            <person name="Kikuchi T."/>
        </authorList>
    </citation>
    <scope>NUCLEOTIDE SEQUENCE</scope>
    <source>
        <strain evidence="13">NKZ352</strain>
    </source>
</reference>
<name>A0A8S1HBD7_9PELO</name>
<dbReference type="GO" id="GO:0003968">
    <property type="term" value="F:RNA-directed RNA polymerase activity"/>
    <property type="evidence" value="ECO:0007669"/>
    <property type="project" value="UniProtKB-KW"/>
</dbReference>
<evidence type="ECO:0000313" key="13">
    <source>
        <dbReference type="EMBL" id="CAD6191768.1"/>
    </source>
</evidence>
<dbReference type="GO" id="GO:0003723">
    <property type="term" value="F:RNA binding"/>
    <property type="evidence" value="ECO:0007669"/>
    <property type="project" value="UniProtKB-KW"/>
</dbReference>
<keyword evidence="6" id="KW-0943">RNA-mediated gene silencing</keyword>
<dbReference type="OrthoDB" id="6513042at2759"/>